<comment type="cofactor">
    <cofactor evidence="2 9">
        <name>NAD(+)</name>
        <dbReference type="ChEBI" id="CHEBI:57540"/>
    </cofactor>
</comment>
<dbReference type="SUPFAM" id="SSF51735">
    <property type="entry name" value="NAD(P)-binding Rossmann-fold domains"/>
    <property type="match status" value="1"/>
</dbReference>
<feature type="domain" description="NAD(P)-binding" evidence="10">
    <location>
        <begin position="5"/>
        <end position="327"/>
    </location>
</feature>
<sequence>MPKILVTGGCGYIGSHTIVDLIENGFDVISIDDNSRSTTYLLEGVEKITGRKIKNYKVDLCSFEETRAVFEENPDVSGIIHFAAYKAVGESVEKPLLYFENNIISLINLLKCTREFAIQHFVFSSSCTVYGSPDSIPVTEASPVKPAESPYGLTKQMGEQMIAEVAKLGTTKCILLRYFNPVGAHPSTLIGELPLGKPANLVPAITQTAIGKLPMMHVHGSDYDTRDGSCIRDFIHICDIAHAHTLAIQRLMSGASQQQLDVFNLGTGNGVTVLEAIHAFEKVSGVQLNYTMGPRRPGDIVAIYANNEKAVTELGWNCQYNLDDMMSSAWQWEQRIRQDETLQGMQQAFLN</sequence>
<dbReference type="GO" id="GO:0005829">
    <property type="term" value="C:cytosol"/>
    <property type="evidence" value="ECO:0007669"/>
    <property type="project" value="TreeGrafter"/>
</dbReference>
<dbReference type="GO" id="GO:0006012">
    <property type="term" value="P:galactose metabolic process"/>
    <property type="evidence" value="ECO:0007669"/>
    <property type="project" value="UniProtKB-UniPathway"/>
</dbReference>
<dbReference type="InterPro" id="IPR016040">
    <property type="entry name" value="NAD(P)-bd_dom"/>
</dbReference>
<dbReference type="KEGG" id="fls:GLV81_02745"/>
<dbReference type="UniPathway" id="UPA00214"/>
<comment type="catalytic activity">
    <reaction evidence="1 9">
        <text>UDP-alpha-D-glucose = UDP-alpha-D-galactose</text>
        <dbReference type="Rhea" id="RHEA:22168"/>
        <dbReference type="ChEBI" id="CHEBI:58885"/>
        <dbReference type="ChEBI" id="CHEBI:66914"/>
        <dbReference type="EC" id="5.1.3.2"/>
    </reaction>
</comment>
<evidence type="ECO:0000256" key="5">
    <source>
        <dbReference type="ARBA" id="ARBA00013189"/>
    </source>
</evidence>
<evidence type="ECO:0000256" key="9">
    <source>
        <dbReference type="RuleBase" id="RU366046"/>
    </source>
</evidence>
<dbReference type="Gene3D" id="3.90.25.10">
    <property type="entry name" value="UDP-galactose 4-epimerase, domain 1"/>
    <property type="match status" value="1"/>
</dbReference>
<evidence type="ECO:0000313" key="12">
    <source>
        <dbReference type="Proteomes" id="UP000426027"/>
    </source>
</evidence>
<organism evidence="11 12">
    <name type="scientific">Phnomibacter ginsenosidimutans</name>
    <dbReference type="NCBI Taxonomy" id="2676868"/>
    <lineage>
        <taxon>Bacteria</taxon>
        <taxon>Pseudomonadati</taxon>
        <taxon>Bacteroidota</taxon>
        <taxon>Chitinophagia</taxon>
        <taxon>Chitinophagales</taxon>
        <taxon>Chitinophagaceae</taxon>
        <taxon>Phnomibacter</taxon>
    </lineage>
</organism>
<dbReference type="Proteomes" id="UP000426027">
    <property type="component" value="Chromosome"/>
</dbReference>
<evidence type="ECO:0000256" key="1">
    <source>
        <dbReference type="ARBA" id="ARBA00000083"/>
    </source>
</evidence>
<evidence type="ECO:0000256" key="2">
    <source>
        <dbReference type="ARBA" id="ARBA00001911"/>
    </source>
</evidence>
<dbReference type="PANTHER" id="PTHR43725">
    <property type="entry name" value="UDP-GLUCOSE 4-EPIMERASE"/>
    <property type="match status" value="1"/>
</dbReference>
<dbReference type="RefSeq" id="WP_157476645.1">
    <property type="nucleotide sequence ID" value="NZ_CP046566.1"/>
</dbReference>
<accession>A0A6I6G6U4</accession>
<evidence type="ECO:0000313" key="11">
    <source>
        <dbReference type="EMBL" id="QGW27163.1"/>
    </source>
</evidence>
<dbReference type="PANTHER" id="PTHR43725:SF47">
    <property type="entry name" value="UDP-GLUCOSE 4-EPIMERASE"/>
    <property type="match status" value="1"/>
</dbReference>
<comment type="subunit">
    <text evidence="9">Homodimer.</text>
</comment>
<protein>
    <recommendedName>
        <fullName evidence="6 9">UDP-glucose 4-epimerase</fullName>
        <ecNumber evidence="5 9">5.1.3.2</ecNumber>
    </recommendedName>
</protein>
<keyword evidence="8 9" id="KW-0413">Isomerase</keyword>
<dbReference type="EMBL" id="CP046566">
    <property type="protein sequence ID" value="QGW27163.1"/>
    <property type="molecule type" value="Genomic_DNA"/>
</dbReference>
<evidence type="ECO:0000259" key="10">
    <source>
        <dbReference type="Pfam" id="PF16363"/>
    </source>
</evidence>
<name>A0A6I6G6U4_9BACT</name>
<keyword evidence="7 9" id="KW-0520">NAD</keyword>
<gene>
    <name evidence="11" type="primary">galE</name>
    <name evidence="11" type="ORF">GLV81_02745</name>
</gene>
<dbReference type="Pfam" id="PF16363">
    <property type="entry name" value="GDP_Man_Dehyd"/>
    <property type="match status" value="1"/>
</dbReference>
<dbReference type="CDD" id="cd05247">
    <property type="entry name" value="UDP_G4E_1_SDR_e"/>
    <property type="match status" value="1"/>
</dbReference>
<keyword evidence="9" id="KW-0119">Carbohydrate metabolism</keyword>
<dbReference type="AlphaFoldDB" id="A0A6I6G6U4"/>
<keyword evidence="12" id="KW-1185">Reference proteome</keyword>
<dbReference type="InterPro" id="IPR036291">
    <property type="entry name" value="NAD(P)-bd_dom_sf"/>
</dbReference>
<dbReference type="Gene3D" id="3.40.50.720">
    <property type="entry name" value="NAD(P)-binding Rossmann-like Domain"/>
    <property type="match status" value="1"/>
</dbReference>
<comment type="pathway">
    <text evidence="3 9">Carbohydrate metabolism; galactose metabolism.</text>
</comment>
<dbReference type="EC" id="5.1.3.2" evidence="5 9"/>
<evidence type="ECO:0000256" key="8">
    <source>
        <dbReference type="ARBA" id="ARBA00023235"/>
    </source>
</evidence>
<evidence type="ECO:0000256" key="4">
    <source>
        <dbReference type="ARBA" id="ARBA00007637"/>
    </source>
</evidence>
<evidence type="ECO:0000256" key="3">
    <source>
        <dbReference type="ARBA" id="ARBA00004947"/>
    </source>
</evidence>
<dbReference type="InterPro" id="IPR005886">
    <property type="entry name" value="UDP_G4E"/>
</dbReference>
<dbReference type="NCBIfam" id="TIGR01179">
    <property type="entry name" value="galE"/>
    <property type="match status" value="1"/>
</dbReference>
<proteinExistence type="inferred from homology"/>
<reference evidence="11 12" key="1">
    <citation type="submission" date="2019-11" db="EMBL/GenBank/DDBJ databases">
        <authorList>
            <person name="Im W.T."/>
        </authorList>
    </citation>
    <scope>NUCLEOTIDE SEQUENCE [LARGE SCALE GENOMIC DNA]</scope>
    <source>
        <strain evidence="11 12">SB-02</strain>
    </source>
</reference>
<evidence type="ECO:0000256" key="7">
    <source>
        <dbReference type="ARBA" id="ARBA00023027"/>
    </source>
</evidence>
<evidence type="ECO:0000256" key="6">
    <source>
        <dbReference type="ARBA" id="ARBA00018569"/>
    </source>
</evidence>
<comment type="similarity">
    <text evidence="4 9">Belongs to the NAD(P)-dependent epimerase/dehydratase family.</text>
</comment>
<dbReference type="GO" id="GO:0003978">
    <property type="term" value="F:UDP-glucose 4-epimerase activity"/>
    <property type="evidence" value="ECO:0007669"/>
    <property type="project" value="UniProtKB-UniRule"/>
</dbReference>